<dbReference type="InterPro" id="IPR011004">
    <property type="entry name" value="Trimer_LpxA-like_sf"/>
</dbReference>
<name>A0A1H9H689_9GAMM</name>
<gene>
    <name evidence="13" type="ORF">SAMN04488038_10841</name>
</gene>
<evidence type="ECO:0000256" key="4">
    <source>
        <dbReference type="ARBA" id="ARBA00013266"/>
    </source>
</evidence>
<dbReference type="AlphaFoldDB" id="A0A1H9H689"/>
<keyword evidence="14" id="KW-1185">Reference proteome</keyword>
<dbReference type="CDD" id="cd03354">
    <property type="entry name" value="LbH_SAT"/>
    <property type="match status" value="1"/>
</dbReference>
<evidence type="ECO:0000256" key="8">
    <source>
        <dbReference type="ARBA" id="ARBA00022679"/>
    </source>
</evidence>
<dbReference type="InterPro" id="IPR042122">
    <property type="entry name" value="Ser_AcTrfase_N_sf"/>
</dbReference>
<dbReference type="InterPro" id="IPR045304">
    <property type="entry name" value="LbH_SAT"/>
</dbReference>
<organism evidence="13 14">
    <name type="scientific">Solimonas aquatica</name>
    <dbReference type="NCBI Taxonomy" id="489703"/>
    <lineage>
        <taxon>Bacteria</taxon>
        <taxon>Pseudomonadati</taxon>
        <taxon>Pseudomonadota</taxon>
        <taxon>Gammaproteobacteria</taxon>
        <taxon>Nevskiales</taxon>
        <taxon>Nevskiaceae</taxon>
        <taxon>Solimonas</taxon>
    </lineage>
</organism>
<comment type="catalytic activity">
    <reaction evidence="12">
        <text>L-serine + acetyl-CoA = O-acetyl-L-serine + CoA</text>
        <dbReference type="Rhea" id="RHEA:24560"/>
        <dbReference type="ChEBI" id="CHEBI:33384"/>
        <dbReference type="ChEBI" id="CHEBI:57287"/>
        <dbReference type="ChEBI" id="CHEBI:57288"/>
        <dbReference type="ChEBI" id="CHEBI:58340"/>
        <dbReference type="EC" id="2.3.1.30"/>
    </reaction>
</comment>
<accession>A0A1H9H689</accession>
<dbReference type="NCBIfam" id="TIGR01172">
    <property type="entry name" value="cysE"/>
    <property type="match status" value="1"/>
</dbReference>
<dbReference type="GO" id="GO:0006535">
    <property type="term" value="P:cysteine biosynthetic process from serine"/>
    <property type="evidence" value="ECO:0007669"/>
    <property type="project" value="InterPro"/>
</dbReference>
<dbReference type="InterPro" id="IPR005881">
    <property type="entry name" value="Ser_O-AcTrfase"/>
</dbReference>
<evidence type="ECO:0000256" key="10">
    <source>
        <dbReference type="ARBA" id="ARBA00023192"/>
    </source>
</evidence>
<dbReference type="FunFam" id="2.160.10.10:FF:000007">
    <property type="entry name" value="Serine acetyltransferase"/>
    <property type="match status" value="1"/>
</dbReference>
<dbReference type="OrthoDB" id="9801456at2"/>
<dbReference type="EC" id="2.3.1.30" evidence="4"/>
<keyword evidence="8 13" id="KW-0808">Transferase</keyword>
<evidence type="ECO:0000256" key="1">
    <source>
        <dbReference type="ARBA" id="ARBA00004496"/>
    </source>
</evidence>
<proteinExistence type="inferred from homology"/>
<dbReference type="GO" id="GO:0005737">
    <property type="term" value="C:cytoplasm"/>
    <property type="evidence" value="ECO:0007669"/>
    <property type="project" value="UniProtKB-SubCell"/>
</dbReference>
<evidence type="ECO:0000256" key="3">
    <source>
        <dbReference type="ARBA" id="ARBA00007274"/>
    </source>
</evidence>
<evidence type="ECO:0000256" key="7">
    <source>
        <dbReference type="ARBA" id="ARBA00022605"/>
    </source>
</evidence>
<dbReference type="STRING" id="489703.SAMN04488038_10841"/>
<comment type="pathway">
    <text evidence="2">Amino-acid biosynthesis; L-cysteine biosynthesis; L-cysteine from L-serine: step 1/2.</text>
</comment>
<dbReference type="FunFam" id="1.10.3130.10:FF:000003">
    <property type="entry name" value="Serine acetyltransferase"/>
    <property type="match status" value="1"/>
</dbReference>
<dbReference type="Gene3D" id="1.10.3130.10">
    <property type="entry name" value="serine acetyltransferase, domain 1"/>
    <property type="match status" value="1"/>
</dbReference>
<evidence type="ECO:0000256" key="5">
    <source>
        <dbReference type="ARBA" id="ARBA00018522"/>
    </source>
</evidence>
<dbReference type="RefSeq" id="WP_093285803.1">
    <property type="nucleotide sequence ID" value="NZ_FOFS01000008.1"/>
</dbReference>
<dbReference type="InterPro" id="IPR001451">
    <property type="entry name" value="Hexapep"/>
</dbReference>
<dbReference type="Proteomes" id="UP000199233">
    <property type="component" value="Unassembled WGS sequence"/>
</dbReference>
<evidence type="ECO:0000313" key="13">
    <source>
        <dbReference type="EMBL" id="SEQ57891.1"/>
    </source>
</evidence>
<sequence>MFARIREDIASVFDRDPAARNTWEVLTCYPGLHALWGHRVSHWLWTHGCKWLARFNSNLARWLTGVEIHPGASIGRRFFIDHGMGVVIGETAEIGDDVTLYHGVTLGGVSWNKGKRHPTLGNRVVVGAGAKILGPFTVGEGARVGSNSVVVREVPPGATVVGIPARVVQERAEPSPAVAAVAKRMGFDAYGLSRDMPDPVANAVSVMFDHVQRLDEQLVKICRLLHEVDSRMPELELSKLELPDFCADAPPALDSLAGNERPKV</sequence>
<dbReference type="EMBL" id="FOFS01000008">
    <property type="protein sequence ID" value="SEQ57891.1"/>
    <property type="molecule type" value="Genomic_DNA"/>
</dbReference>
<evidence type="ECO:0000313" key="14">
    <source>
        <dbReference type="Proteomes" id="UP000199233"/>
    </source>
</evidence>
<dbReference type="Pfam" id="PF00132">
    <property type="entry name" value="Hexapep"/>
    <property type="match status" value="1"/>
</dbReference>
<comment type="subcellular location">
    <subcellularLocation>
        <location evidence="1">Cytoplasm</location>
    </subcellularLocation>
</comment>
<protein>
    <recommendedName>
        <fullName evidence="5">Serine acetyltransferase</fullName>
        <ecNumber evidence="4">2.3.1.30</ecNumber>
    </recommendedName>
</protein>
<keyword evidence="9" id="KW-0677">Repeat</keyword>
<evidence type="ECO:0000256" key="9">
    <source>
        <dbReference type="ARBA" id="ARBA00022737"/>
    </source>
</evidence>
<dbReference type="SUPFAM" id="SSF51161">
    <property type="entry name" value="Trimeric LpxA-like enzymes"/>
    <property type="match status" value="1"/>
</dbReference>
<dbReference type="Gene3D" id="2.160.10.10">
    <property type="entry name" value="Hexapeptide repeat proteins"/>
    <property type="match status" value="1"/>
</dbReference>
<keyword evidence="6" id="KW-0963">Cytoplasm</keyword>
<evidence type="ECO:0000256" key="6">
    <source>
        <dbReference type="ARBA" id="ARBA00022490"/>
    </source>
</evidence>
<dbReference type="NCBIfam" id="NF041874">
    <property type="entry name" value="EPS_EpsC"/>
    <property type="match status" value="1"/>
</dbReference>
<reference evidence="13 14" key="1">
    <citation type="submission" date="2016-10" db="EMBL/GenBank/DDBJ databases">
        <authorList>
            <person name="de Groot N.N."/>
        </authorList>
    </citation>
    <scope>NUCLEOTIDE SEQUENCE [LARGE SCALE GENOMIC DNA]</scope>
    <source>
        <strain evidence="13 14">DSM 25927</strain>
    </source>
</reference>
<evidence type="ECO:0000256" key="11">
    <source>
        <dbReference type="ARBA" id="ARBA00023315"/>
    </source>
</evidence>
<keyword evidence="7" id="KW-0028">Amino-acid biosynthesis</keyword>
<keyword evidence="11" id="KW-0012">Acyltransferase</keyword>
<keyword evidence="10" id="KW-0198">Cysteine biosynthesis</keyword>
<evidence type="ECO:0000256" key="2">
    <source>
        <dbReference type="ARBA" id="ARBA00004876"/>
    </source>
</evidence>
<comment type="similarity">
    <text evidence="3">Belongs to the transferase hexapeptide repeat family.</text>
</comment>
<dbReference type="InterPro" id="IPR053376">
    <property type="entry name" value="Serine_acetyltransferase"/>
</dbReference>
<dbReference type="PANTHER" id="PTHR42811">
    <property type="entry name" value="SERINE ACETYLTRANSFERASE"/>
    <property type="match status" value="1"/>
</dbReference>
<evidence type="ECO:0000256" key="12">
    <source>
        <dbReference type="ARBA" id="ARBA00049486"/>
    </source>
</evidence>
<dbReference type="GO" id="GO:0009001">
    <property type="term" value="F:serine O-acetyltransferase activity"/>
    <property type="evidence" value="ECO:0007669"/>
    <property type="project" value="UniProtKB-EC"/>
</dbReference>